<proteinExistence type="predicted"/>
<sequence>MHFRQIFSAIYGPIGLTICCISVLSNVFSAVILSKRWLRRPTTTILIGVAAMDLSVSLSQIPLLIRFYLARSKISSGTNQITMNLWNVSSDIWSIPGCNKPQGDYPFLHHDWYDWRCHTTNDYGFISWGLAVFFLVAFAITLTSHTCSMWFGVVLAVFRWWLICDLNRTMSEMRKALQTQDSQRIGPSVSQLITVPRDLPVTRICVHCGRAFFVSSHNKNEDGAPFNCNCIDEQLLLETKSGYSRGSIEDQSPSTAISQGSKRERSNYAARFLCLPLHHGERVPNGKAMSRSFKQRLRLHRHVTVLLTIVILLAIPSELPTALILVLKRYSHFGECLLLAFGDLLDCLAL</sequence>
<dbReference type="GO" id="GO:0005886">
    <property type="term" value="C:plasma membrane"/>
    <property type="evidence" value="ECO:0007669"/>
    <property type="project" value="TreeGrafter"/>
</dbReference>
<name>A0A074ZRD2_OPIVI</name>
<dbReference type="CTD" id="20327482"/>
<dbReference type="InterPro" id="IPR053219">
    <property type="entry name" value="GPCR_Dmsr-1"/>
</dbReference>
<dbReference type="Proteomes" id="UP000054324">
    <property type="component" value="Unassembled WGS sequence"/>
</dbReference>
<feature type="non-terminal residue" evidence="2">
    <location>
        <position position="350"/>
    </location>
</feature>
<dbReference type="AlphaFoldDB" id="A0A074ZRD2"/>
<dbReference type="EMBL" id="KL596674">
    <property type="protein sequence ID" value="KER29646.1"/>
    <property type="molecule type" value="Genomic_DNA"/>
</dbReference>
<dbReference type="GO" id="GO:0008528">
    <property type="term" value="F:G protein-coupled peptide receptor activity"/>
    <property type="evidence" value="ECO:0007669"/>
    <property type="project" value="TreeGrafter"/>
</dbReference>
<keyword evidence="3" id="KW-1185">Reference proteome</keyword>
<feature type="transmembrane region" description="Helical" evidence="1">
    <location>
        <begin position="12"/>
        <end position="33"/>
    </location>
</feature>
<dbReference type="RefSeq" id="XP_009166603.1">
    <property type="nucleotide sequence ID" value="XM_009168339.1"/>
</dbReference>
<dbReference type="OrthoDB" id="6266718at2759"/>
<dbReference type="GeneID" id="20327482"/>
<reference evidence="2 3" key="1">
    <citation type="submission" date="2013-11" db="EMBL/GenBank/DDBJ databases">
        <title>Opisthorchis viverrini - life in the bile duct.</title>
        <authorList>
            <person name="Young N.D."/>
            <person name="Nagarajan N."/>
            <person name="Lin S.J."/>
            <person name="Korhonen P.K."/>
            <person name="Jex A.R."/>
            <person name="Hall R.S."/>
            <person name="Safavi-Hemami H."/>
            <person name="Kaewkong W."/>
            <person name="Bertrand D."/>
            <person name="Gao S."/>
            <person name="Seet Q."/>
            <person name="Wongkham S."/>
            <person name="Teh B.T."/>
            <person name="Wongkham C."/>
            <person name="Intapan P.M."/>
            <person name="Maleewong W."/>
            <person name="Yang X."/>
            <person name="Hu M."/>
            <person name="Wang Z."/>
            <person name="Hofmann A."/>
            <person name="Sternberg P.W."/>
            <person name="Tan P."/>
            <person name="Wang J."/>
            <person name="Gasser R.B."/>
        </authorList>
    </citation>
    <scope>NUCLEOTIDE SEQUENCE [LARGE SCALE GENOMIC DNA]</scope>
</reference>
<feature type="transmembrane region" description="Helical" evidence="1">
    <location>
        <begin position="123"/>
        <end position="142"/>
    </location>
</feature>
<feature type="transmembrane region" description="Helical" evidence="1">
    <location>
        <begin position="303"/>
        <end position="327"/>
    </location>
</feature>
<protein>
    <recommendedName>
        <fullName evidence="4">G-protein coupled receptors family 1 profile domain-containing protein</fullName>
    </recommendedName>
</protein>
<evidence type="ECO:0008006" key="4">
    <source>
        <dbReference type="Google" id="ProtNLM"/>
    </source>
</evidence>
<dbReference type="Gene3D" id="1.20.1070.10">
    <property type="entry name" value="Rhodopsin 7-helix transmembrane proteins"/>
    <property type="match status" value="1"/>
</dbReference>
<feature type="transmembrane region" description="Helical" evidence="1">
    <location>
        <begin position="148"/>
        <end position="166"/>
    </location>
</feature>
<dbReference type="PANTHER" id="PTHR46273:SF4">
    <property type="entry name" value="AT19640P"/>
    <property type="match status" value="1"/>
</dbReference>
<dbReference type="KEGG" id="ovi:T265_13315"/>
<evidence type="ECO:0000313" key="2">
    <source>
        <dbReference type="EMBL" id="KER29646.1"/>
    </source>
</evidence>
<keyword evidence="1" id="KW-0812">Transmembrane</keyword>
<keyword evidence="1" id="KW-1133">Transmembrane helix</keyword>
<keyword evidence="1" id="KW-0472">Membrane</keyword>
<dbReference type="PANTHER" id="PTHR46273">
    <property type="entry name" value="MYOSUPPRESSIN RECEPTOR 1, ISOFORM B-RELATED"/>
    <property type="match status" value="1"/>
</dbReference>
<evidence type="ECO:0000256" key="1">
    <source>
        <dbReference type="SAM" id="Phobius"/>
    </source>
</evidence>
<evidence type="ECO:0000313" key="3">
    <source>
        <dbReference type="Proteomes" id="UP000054324"/>
    </source>
</evidence>
<organism evidence="2 3">
    <name type="scientific">Opisthorchis viverrini</name>
    <name type="common">Southeast Asian liver fluke</name>
    <dbReference type="NCBI Taxonomy" id="6198"/>
    <lineage>
        <taxon>Eukaryota</taxon>
        <taxon>Metazoa</taxon>
        <taxon>Spiralia</taxon>
        <taxon>Lophotrochozoa</taxon>
        <taxon>Platyhelminthes</taxon>
        <taxon>Trematoda</taxon>
        <taxon>Digenea</taxon>
        <taxon>Opisthorchiida</taxon>
        <taxon>Opisthorchiata</taxon>
        <taxon>Opisthorchiidae</taxon>
        <taxon>Opisthorchis</taxon>
    </lineage>
</organism>
<gene>
    <name evidence="2" type="ORF">T265_13315</name>
</gene>
<dbReference type="SUPFAM" id="SSF81321">
    <property type="entry name" value="Family A G protein-coupled receptor-like"/>
    <property type="match status" value="1"/>
</dbReference>
<accession>A0A074ZRD2</accession>